<dbReference type="Gene3D" id="3.40.50.1110">
    <property type="entry name" value="SGNH hydrolase"/>
    <property type="match status" value="1"/>
</dbReference>
<organism evidence="3 4">
    <name type="scientific">Pseudoscardovia suis</name>
    <dbReference type="NCBI Taxonomy" id="987063"/>
    <lineage>
        <taxon>Bacteria</taxon>
        <taxon>Bacillati</taxon>
        <taxon>Actinomycetota</taxon>
        <taxon>Actinomycetes</taxon>
        <taxon>Bifidobacteriales</taxon>
        <taxon>Bifidobacteriaceae</taxon>
        <taxon>Pseudoscardovia</taxon>
    </lineage>
</organism>
<feature type="compositionally biased region" description="Basic and acidic residues" evidence="1">
    <location>
        <begin position="8"/>
        <end position="22"/>
    </location>
</feature>
<reference evidence="3 4" key="1">
    <citation type="journal article" date="2017" name="BMC Genomics">
        <title>Comparative genomic and phylogenomic analyses of the Bifidobacteriaceae family.</title>
        <authorList>
            <person name="Lugli G.A."/>
            <person name="Milani C."/>
            <person name="Turroni F."/>
            <person name="Duranti S."/>
            <person name="Mancabelli L."/>
            <person name="Mangifesta M."/>
            <person name="Ferrario C."/>
            <person name="Modesto M."/>
            <person name="Mattarelli P."/>
            <person name="Jiri K."/>
            <person name="van Sinderen D."/>
            <person name="Ventura M."/>
        </authorList>
    </citation>
    <scope>NUCLEOTIDE SEQUENCE [LARGE SCALE GENOMIC DNA]</scope>
    <source>
        <strain evidence="3 4">DSM 24744</strain>
    </source>
</reference>
<dbReference type="RefSeq" id="WP_157847177.1">
    <property type="nucleotide sequence ID" value="NZ_MWWQ01000006.1"/>
</dbReference>
<dbReference type="InterPro" id="IPR013830">
    <property type="entry name" value="SGNH_hydro"/>
</dbReference>
<feature type="region of interest" description="Disordered" evidence="1">
    <location>
        <begin position="1"/>
        <end position="34"/>
    </location>
</feature>
<accession>A0A261EYK5</accession>
<comment type="caution">
    <text evidence="3">The sequence shown here is derived from an EMBL/GenBank/DDBJ whole genome shotgun (WGS) entry which is preliminary data.</text>
</comment>
<evidence type="ECO:0000313" key="4">
    <source>
        <dbReference type="Proteomes" id="UP000216454"/>
    </source>
</evidence>
<dbReference type="AlphaFoldDB" id="A0A261EYK5"/>
<feature type="compositionally biased region" description="Low complexity" evidence="1">
    <location>
        <begin position="158"/>
        <end position="183"/>
    </location>
</feature>
<feature type="compositionally biased region" description="Polar residues" evidence="1">
    <location>
        <begin position="144"/>
        <end position="157"/>
    </location>
</feature>
<evidence type="ECO:0000256" key="1">
    <source>
        <dbReference type="SAM" id="MobiDB-lite"/>
    </source>
</evidence>
<protein>
    <submittedName>
        <fullName evidence="3">Lipase</fullName>
    </submittedName>
</protein>
<evidence type="ECO:0000313" key="3">
    <source>
        <dbReference type="EMBL" id="OZG51962.1"/>
    </source>
</evidence>
<proteinExistence type="predicted"/>
<dbReference type="SUPFAM" id="SSF52266">
    <property type="entry name" value="SGNH hydrolase"/>
    <property type="match status" value="1"/>
</dbReference>
<evidence type="ECO:0000259" key="2">
    <source>
        <dbReference type="Pfam" id="PF13472"/>
    </source>
</evidence>
<dbReference type="Proteomes" id="UP000216454">
    <property type="component" value="Unassembled WGS sequence"/>
</dbReference>
<dbReference type="Pfam" id="PF13472">
    <property type="entry name" value="Lipase_GDSL_2"/>
    <property type="match status" value="1"/>
</dbReference>
<gene>
    <name evidence="3" type="ORF">PSSU_0745</name>
</gene>
<keyword evidence="4" id="KW-1185">Reference proteome</keyword>
<dbReference type="InterPro" id="IPR036514">
    <property type="entry name" value="SGNH_hydro_sf"/>
</dbReference>
<feature type="region of interest" description="Disordered" evidence="1">
    <location>
        <begin position="142"/>
        <end position="195"/>
    </location>
</feature>
<feature type="domain" description="SGNH hydrolase-type esterase" evidence="2">
    <location>
        <begin position="174"/>
        <end position="315"/>
    </location>
</feature>
<name>A0A261EYK5_9BIFI</name>
<sequence>MAKNTQESTRKNEQKNAQHDAPKNTQGRRAASQRRRGLFHTIAIGAEAGWAKKHITLAEEPQGMRHGIQVGDGADPTARPIRMLAVGDSMIAGCGTSDQSMGLIPQIAGLMSQRLGVPVEWRTDAKLGATIRRVRYRQLAKLEPSSSSENTASENPVSASTSPADDAAAADATAANTTAGATAHEQAHEPVEQSPINESRDFDVIVIGAGSNDIMARRKTEEWSEELGECIRIAKRHASHVAVLSCGQLFTIPSLGKALRADLERLCNEQEAASQAVCDAAGAVYLDMIHEELHSDDFWFWCGDQFHPSAEGYRVLAHHCTDAMPKEWLDGLRNR</sequence>
<dbReference type="EMBL" id="MWWQ01000006">
    <property type="protein sequence ID" value="OZG51962.1"/>
    <property type="molecule type" value="Genomic_DNA"/>
</dbReference>
<dbReference type="OrthoDB" id="9804395at2"/>